<feature type="compositionally biased region" description="Low complexity" evidence="1">
    <location>
        <begin position="1"/>
        <end position="23"/>
    </location>
</feature>
<evidence type="ECO:0000313" key="3">
    <source>
        <dbReference type="Proteomes" id="UP000738325"/>
    </source>
</evidence>
<feature type="compositionally biased region" description="Polar residues" evidence="1">
    <location>
        <begin position="73"/>
        <end position="86"/>
    </location>
</feature>
<gene>
    <name evidence="2" type="ORF">BGZ99_006816</name>
</gene>
<accession>A0A9P6RDX2</accession>
<protein>
    <submittedName>
        <fullName evidence="2">Uncharacterized protein</fullName>
    </submittedName>
</protein>
<evidence type="ECO:0000256" key="1">
    <source>
        <dbReference type="SAM" id="MobiDB-lite"/>
    </source>
</evidence>
<feature type="region of interest" description="Disordered" evidence="1">
    <location>
        <begin position="1"/>
        <end position="88"/>
    </location>
</feature>
<evidence type="ECO:0000313" key="2">
    <source>
        <dbReference type="EMBL" id="KAG0316596.1"/>
    </source>
</evidence>
<dbReference type="EMBL" id="JAAAIP010000470">
    <property type="protein sequence ID" value="KAG0316596.1"/>
    <property type="molecule type" value="Genomic_DNA"/>
</dbReference>
<feature type="compositionally biased region" description="Basic residues" evidence="1">
    <location>
        <begin position="26"/>
        <end position="35"/>
    </location>
</feature>
<proteinExistence type="predicted"/>
<comment type="caution">
    <text evidence="2">The sequence shown here is derived from an EMBL/GenBank/DDBJ whole genome shotgun (WGS) entry which is preliminary data.</text>
</comment>
<reference evidence="2" key="1">
    <citation type="journal article" date="2020" name="Fungal Divers.">
        <title>Resolving the Mortierellaceae phylogeny through synthesis of multi-gene phylogenetics and phylogenomics.</title>
        <authorList>
            <person name="Vandepol N."/>
            <person name="Liber J."/>
            <person name="Desiro A."/>
            <person name="Na H."/>
            <person name="Kennedy M."/>
            <person name="Barry K."/>
            <person name="Grigoriev I.V."/>
            <person name="Miller A.N."/>
            <person name="O'Donnell K."/>
            <person name="Stajich J.E."/>
            <person name="Bonito G."/>
        </authorList>
    </citation>
    <scope>NUCLEOTIDE SEQUENCE</scope>
    <source>
        <strain evidence="2">REB-010B</strain>
    </source>
</reference>
<dbReference type="Proteomes" id="UP000738325">
    <property type="component" value="Unassembled WGS sequence"/>
</dbReference>
<organism evidence="2 3">
    <name type="scientific">Dissophora globulifera</name>
    <dbReference type="NCBI Taxonomy" id="979702"/>
    <lineage>
        <taxon>Eukaryota</taxon>
        <taxon>Fungi</taxon>
        <taxon>Fungi incertae sedis</taxon>
        <taxon>Mucoromycota</taxon>
        <taxon>Mortierellomycotina</taxon>
        <taxon>Mortierellomycetes</taxon>
        <taxon>Mortierellales</taxon>
        <taxon>Mortierellaceae</taxon>
        <taxon>Dissophora</taxon>
    </lineage>
</organism>
<sequence length="198" mass="20824">MIRASATASGIAPSASSSTSSTALRHIPRPRRRPGTHVVISKPPMRGFASSNTASSKTPALSRPVLPPLLSRDGTTSRAKSSSSAVLTHPQVKVVSSPLIFESQFSTSASLKKSKKPAVPKRQTIEGDVIYRKEGSKIVRVEDPTEGLDAPVSSLFQAMGALEAPAAAYGQNQDDTMKARKGSDATTADLRTLTLNGK</sequence>
<name>A0A9P6RDX2_9FUNG</name>
<keyword evidence="3" id="KW-1185">Reference proteome</keyword>
<dbReference type="AlphaFoldDB" id="A0A9P6RDX2"/>
<feature type="compositionally biased region" description="Low complexity" evidence="1">
    <location>
        <begin position="59"/>
        <end position="72"/>
    </location>
</feature>
<feature type="compositionally biased region" description="Polar residues" evidence="1">
    <location>
        <begin position="49"/>
        <end position="58"/>
    </location>
</feature>